<comment type="subcellular location">
    <subcellularLocation>
        <location evidence="3">Cytoplasm</location>
    </subcellularLocation>
</comment>
<comment type="catalytic activity">
    <reaction evidence="3 5">
        <text>L-proline + NADP(+) = (S)-1-pyrroline-5-carboxylate + NADPH + 2 H(+)</text>
        <dbReference type="Rhea" id="RHEA:14109"/>
        <dbReference type="ChEBI" id="CHEBI:15378"/>
        <dbReference type="ChEBI" id="CHEBI:17388"/>
        <dbReference type="ChEBI" id="CHEBI:57783"/>
        <dbReference type="ChEBI" id="CHEBI:58349"/>
        <dbReference type="ChEBI" id="CHEBI:60039"/>
        <dbReference type="EC" id="1.5.1.2"/>
    </reaction>
</comment>
<keyword evidence="3 5" id="KW-0028">Amino-acid biosynthesis</keyword>
<evidence type="ECO:0000313" key="9">
    <source>
        <dbReference type="Proteomes" id="UP000824504"/>
    </source>
</evidence>
<accession>A0ABX8SI98</accession>
<dbReference type="Pfam" id="PF03807">
    <property type="entry name" value="F420_oxidored"/>
    <property type="match status" value="1"/>
</dbReference>
<dbReference type="Pfam" id="PF14748">
    <property type="entry name" value="P5CR_dimer"/>
    <property type="match status" value="1"/>
</dbReference>
<gene>
    <name evidence="3 8" type="primary">proC</name>
    <name evidence="8" type="ORF">KDB89_11650</name>
</gene>
<dbReference type="PANTHER" id="PTHR11645:SF0">
    <property type="entry name" value="PYRROLINE-5-CARBOXYLATE REDUCTASE 3"/>
    <property type="match status" value="1"/>
</dbReference>
<dbReference type="InterPro" id="IPR028939">
    <property type="entry name" value="P5C_Rdtase_cat_N"/>
</dbReference>
<reference evidence="8 9" key="1">
    <citation type="submission" date="2021-07" db="EMBL/GenBank/DDBJ databases">
        <title>complete genome sequencing of Tessaracoccus sp.J1M15.</title>
        <authorList>
            <person name="Bae J.-W."/>
            <person name="Kim D.-y."/>
        </authorList>
    </citation>
    <scope>NUCLEOTIDE SEQUENCE [LARGE SCALE GENOMIC DNA]</scope>
    <source>
        <strain evidence="8 9">J1M15</strain>
    </source>
</reference>
<dbReference type="PROSITE" id="PS00521">
    <property type="entry name" value="P5CR"/>
    <property type="match status" value="1"/>
</dbReference>
<dbReference type="PIRSF" id="PIRSF000193">
    <property type="entry name" value="Pyrrol-5-carb_rd"/>
    <property type="match status" value="1"/>
</dbReference>
<evidence type="ECO:0000259" key="7">
    <source>
        <dbReference type="Pfam" id="PF14748"/>
    </source>
</evidence>
<feature type="domain" description="Pyrroline-5-carboxylate reductase catalytic N-terminal" evidence="6">
    <location>
        <begin position="2"/>
        <end position="95"/>
    </location>
</feature>
<keyword evidence="3 5" id="KW-0641">Proline biosynthesis</keyword>
<keyword evidence="1 3" id="KW-0521">NADP</keyword>
<dbReference type="InterPro" id="IPR000304">
    <property type="entry name" value="Pyrroline-COOH_reductase"/>
</dbReference>
<dbReference type="GO" id="GO:0004735">
    <property type="term" value="F:pyrroline-5-carboxylate reductase activity"/>
    <property type="evidence" value="ECO:0007669"/>
    <property type="project" value="UniProtKB-EC"/>
</dbReference>
<dbReference type="HAMAP" id="MF_01925">
    <property type="entry name" value="P5C_reductase"/>
    <property type="match status" value="1"/>
</dbReference>
<dbReference type="Proteomes" id="UP000824504">
    <property type="component" value="Chromosome"/>
</dbReference>
<dbReference type="EMBL" id="CP079216">
    <property type="protein sequence ID" value="QXT62395.1"/>
    <property type="molecule type" value="Genomic_DNA"/>
</dbReference>
<organism evidence="8 9">
    <name type="scientific">Tessaracoccus palaemonis</name>
    <dbReference type="NCBI Taxonomy" id="2829499"/>
    <lineage>
        <taxon>Bacteria</taxon>
        <taxon>Bacillati</taxon>
        <taxon>Actinomycetota</taxon>
        <taxon>Actinomycetes</taxon>
        <taxon>Propionibacteriales</taxon>
        <taxon>Propionibacteriaceae</taxon>
        <taxon>Tessaracoccus</taxon>
    </lineage>
</organism>
<dbReference type="PANTHER" id="PTHR11645">
    <property type="entry name" value="PYRROLINE-5-CARBOXYLATE REDUCTASE"/>
    <property type="match status" value="1"/>
</dbReference>
<evidence type="ECO:0000259" key="6">
    <source>
        <dbReference type="Pfam" id="PF03807"/>
    </source>
</evidence>
<comment type="similarity">
    <text evidence="3 5">Belongs to the pyrroline-5-carboxylate reductase family.</text>
</comment>
<dbReference type="RefSeq" id="WP_219081216.1">
    <property type="nucleotide sequence ID" value="NZ_CP079216.1"/>
</dbReference>
<comment type="pathway">
    <text evidence="3 5">Amino-acid biosynthesis; L-proline biosynthesis; L-proline from L-glutamate 5-semialdehyde: step 1/1.</text>
</comment>
<comment type="catalytic activity">
    <reaction evidence="3">
        <text>L-proline + NAD(+) = (S)-1-pyrroline-5-carboxylate + NADH + 2 H(+)</text>
        <dbReference type="Rhea" id="RHEA:14105"/>
        <dbReference type="ChEBI" id="CHEBI:15378"/>
        <dbReference type="ChEBI" id="CHEBI:17388"/>
        <dbReference type="ChEBI" id="CHEBI:57540"/>
        <dbReference type="ChEBI" id="CHEBI:57945"/>
        <dbReference type="ChEBI" id="CHEBI:60039"/>
        <dbReference type="EC" id="1.5.1.2"/>
    </reaction>
</comment>
<evidence type="ECO:0000256" key="1">
    <source>
        <dbReference type="ARBA" id="ARBA00022857"/>
    </source>
</evidence>
<dbReference type="InterPro" id="IPR053790">
    <property type="entry name" value="P5CR-like_CS"/>
</dbReference>
<keyword evidence="3" id="KW-0963">Cytoplasm</keyword>
<evidence type="ECO:0000256" key="3">
    <source>
        <dbReference type="HAMAP-Rule" id="MF_01925"/>
    </source>
</evidence>
<protein>
    <recommendedName>
        <fullName evidence="3 4">Pyrroline-5-carboxylate reductase</fullName>
        <shortName evidence="3">P5C reductase</shortName>
        <shortName evidence="3">P5CR</shortName>
        <ecNumber evidence="3 4">1.5.1.2</ecNumber>
    </recommendedName>
    <alternativeName>
        <fullName evidence="3">PCA reductase</fullName>
    </alternativeName>
</protein>
<keyword evidence="2 3" id="KW-0560">Oxidoreductase</keyword>
<evidence type="ECO:0000256" key="2">
    <source>
        <dbReference type="ARBA" id="ARBA00023002"/>
    </source>
</evidence>
<dbReference type="InterPro" id="IPR029036">
    <property type="entry name" value="P5CR_dimer"/>
</dbReference>
<keyword evidence="9" id="KW-1185">Reference proteome</keyword>
<proteinExistence type="inferred from homology"/>
<dbReference type="EC" id="1.5.1.2" evidence="3 4"/>
<evidence type="ECO:0000256" key="4">
    <source>
        <dbReference type="NCBIfam" id="TIGR00112"/>
    </source>
</evidence>
<dbReference type="NCBIfam" id="TIGR00112">
    <property type="entry name" value="proC"/>
    <property type="match status" value="1"/>
</dbReference>
<feature type="domain" description="Pyrroline-5-carboxylate reductase dimerisation" evidence="7">
    <location>
        <begin position="157"/>
        <end position="261"/>
    </location>
</feature>
<sequence>MKLAMVGVGSMGEALLAGWLASGVVAADEVGVVQRTAERAAQLGERYGVPAVSLPEAAAAETLVLAVKPYQMAGVLEQVAGSLGPDTLVVSVAAGVTLADLEGALPGAAVVRVMPNTPSLVGHGMAGIIAGTSADAAQTGRVVDLMRAVGGAMITDEAHLDALTALSGSGPAYLYYVAEAMIEAGVHQGLPRAQATELVNQTFIGAAAMLDQAGESATVLRERVTSPGGTTAAALRALDDHGVRSGFLAAVEACARRSAEMSRRD</sequence>
<comment type="function">
    <text evidence="3">Catalyzes the reduction of 1-pyrroline-5-carboxylate (PCA) to L-proline.</text>
</comment>
<evidence type="ECO:0000313" key="8">
    <source>
        <dbReference type="EMBL" id="QXT62395.1"/>
    </source>
</evidence>
<evidence type="ECO:0000256" key="5">
    <source>
        <dbReference type="RuleBase" id="RU003903"/>
    </source>
</evidence>
<name>A0ABX8SI98_9ACTN</name>